<dbReference type="AlphaFoldDB" id="A0A110B0P7"/>
<proteinExistence type="predicted"/>
<name>A0A110B0P7_9SPHI</name>
<sequence length="59" mass="6529">MASLEATLRPLSKPDGAILSLRLEATKRLPLQCILLKLNGSKPVVFKNKNLPHPKIIQN</sequence>
<dbReference type="EMBL" id="AP017313">
    <property type="protein sequence ID" value="BAU52585.1"/>
    <property type="molecule type" value="Genomic_DNA"/>
</dbReference>
<gene>
    <name evidence="1" type="ORF">MgSA37_00747</name>
</gene>
<dbReference type="Proteomes" id="UP000218263">
    <property type="component" value="Chromosome"/>
</dbReference>
<evidence type="ECO:0000313" key="2">
    <source>
        <dbReference type="Proteomes" id="UP000218263"/>
    </source>
</evidence>
<evidence type="ECO:0000313" key="1">
    <source>
        <dbReference type="EMBL" id="BAU52585.1"/>
    </source>
</evidence>
<protein>
    <submittedName>
        <fullName evidence="1">Uncharacterized protein</fullName>
    </submittedName>
</protein>
<dbReference type="KEGG" id="mgot:MgSA37_00747"/>
<accession>A0A110B0P7</accession>
<organism evidence="1 2">
    <name type="scientific">Mucilaginibacter gotjawali</name>
    <dbReference type="NCBI Taxonomy" id="1550579"/>
    <lineage>
        <taxon>Bacteria</taxon>
        <taxon>Pseudomonadati</taxon>
        <taxon>Bacteroidota</taxon>
        <taxon>Sphingobacteriia</taxon>
        <taxon>Sphingobacteriales</taxon>
        <taxon>Sphingobacteriaceae</taxon>
        <taxon>Mucilaginibacter</taxon>
    </lineage>
</organism>
<keyword evidence="2" id="KW-1185">Reference proteome</keyword>
<reference evidence="1 2" key="1">
    <citation type="submission" date="2015-12" db="EMBL/GenBank/DDBJ databases">
        <title>Genome sequence of Mucilaginibacter gotjawali.</title>
        <authorList>
            <person name="Lee J.S."/>
            <person name="Lee K.C."/>
            <person name="Kim K.K."/>
            <person name="Lee B.W."/>
        </authorList>
    </citation>
    <scope>NUCLEOTIDE SEQUENCE [LARGE SCALE GENOMIC DNA]</scope>
    <source>
        <strain evidence="1 2">SA3-7</strain>
    </source>
</reference>